<name>A0A1I0X702_9CLOT</name>
<evidence type="ECO:0000313" key="3">
    <source>
        <dbReference type="EMBL" id="SFA96785.1"/>
    </source>
</evidence>
<feature type="domain" description="DUF11" evidence="1">
    <location>
        <begin position="1812"/>
        <end position="1927"/>
    </location>
</feature>
<evidence type="ECO:0000259" key="1">
    <source>
        <dbReference type="Pfam" id="PF01345"/>
    </source>
</evidence>
<keyword evidence="4" id="KW-1185">Reference proteome</keyword>
<dbReference type="OrthoDB" id="21834at2"/>
<feature type="domain" description="DUF11" evidence="1">
    <location>
        <begin position="1020"/>
        <end position="1118"/>
    </location>
</feature>
<dbReference type="Pfam" id="PF01345">
    <property type="entry name" value="DUF11"/>
    <property type="match status" value="13"/>
</dbReference>
<feature type="domain" description="DUF11" evidence="1">
    <location>
        <begin position="1283"/>
        <end position="1394"/>
    </location>
</feature>
<feature type="domain" description="DUF11" evidence="1">
    <location>
        <begin position="1154"/>
        <end position="1254"/>
    </location>
</feature>
<sequence length="2696" mass="288639">MALNNRFSVVDKAIIVSTGNSLVLCGDTTTKSVNTSDMIKISGETTRDWNEAESKGKINILSNSTVLYAELIWYSTVKSSSDGALDVRSIQDNTIVFTTPKGEVSVNPQNVESFTGDSGSIDRFRSADVTNIVKESLDGWYTVSKVPTSIPPIGLSNTRAGWTLVVVYRNDVIVPQRIMFLSGIASAKENNPLQTTIVGFSTAPEERHLKGRLFIACANGEPLTGVQTVKAGPTFASLKTLGNIVSTPNLNPGTSPNNPNNGFFAGQINICDPLDTNVGLIDISGTNGSNNHDAFVPTQVLGARNKWDITNVDLSSTLVVNQNQIVGQVTASGTNDGVQLVAVGMQVEAEAPNIIATLTSYDTDDDNEYNVQVGEQLIYSVQVKNKGGLAASNLILSDLLDPCCSFIPNSLKVNEVSQPGADITQGFNAGTIDASGVINILFSVRVNSLPTGAKFKNNVNYNYEFTSGPGSPTYRNFATTNTLEVIVQSGQLSIVKTASKYTAFIGDTLNYTIKIANIGSELARDVLFQDIVSKYCSFNEGSVTINGVTKSGFNPNTGFILPDINVNEEIEIIFEVTVNLLPPSTVVTNNSVVTFSYMFNQYTYLIKKTVISNVTSIQVQYGEIIGERSNDNNYPNVDDIVTYTLNLTNIGNVEVTNFQVLEPPIPGASFVAGSVKINGIVKPLLNPFDGFTVDSILPKQTVTIIYKVKINQIQPGELVENIAQVPFKYQITPGGPVISTEKDSNKVVTRANFVNITINETVDKPYAIIDDILYYSVNMTNSGNIDAFNTLFFAYIQPGTTFVPNSVAINGMPQPSYDTNVGFSIGRISPNSTINVTFAAKVVSVPNPNIVYNTSELIYDYLPDPNKTHITNTVTSNTVQTIINKAEFSITKSVDKLYAQLGDTIIYQTLISNTGTVPLTSVSFVDEVASYLTFYPESVYVNGVNHTDYNPNNSFLLGDIQPSETFRVVFAATITTVPPVGFILNASEMSYSYKVNPDSTTITGTKYSNQVQTEVLLGNLSVAKSASKSYATIGDTITYSINVTNTGNTTANNTVFSDIVPSAVSFVEGSVTVNGISKPSYNPSTGFSLGSVVVGQVVRIKFDVTVNSVPTPNVVTNNGLASFDYTPDPTKPPVTKTITSNNATTVINMGSANLTKSVDRLYATIEDTITYTVVAQNTGTTTLTNINFIDIIPTGATFDIGSVSIDDVSKPDFNPNLGFVLNDIAAGGSSIVKFTAKITSIPNPNTITNTANISFKYRINPSGTDISETKTSNSVTTTINNMDVTNTKSVDLVYATIGDTLNYTCVIANSGNVNLTNTTFTDFISNDTEFVAGSVKVNGESYADYDPNLGFSLGTINTNTNVTVTFKVAVKSLPPNGFVTNQSSIAYNYKIDPNGATIAKTISSNTVTTYINVGSLTITKTSDRNYARLTDTVKYSFVVTNTGNTILNNVNFQDTIQTESLFNYGSVFVNEVSKPTLNPNTGFSLGNIAIGAFATVSFTVTVNSIPASGKLYNSGSVSYSYYVDPNGLPIVKNATSNTTTVNVNDTIVSATKAVDKDIAKIGDTLNFTVTLKNDGNVPAQRVYFIDLLDNNINFNVNSVYVNNVNKPGFNPNDGFTIDDIPGNGTVSVIKFAATVITRPSDNIVKNFATIEYEYKVGTETINVTDLTTNTTQTYIATGELTVTKSVNKAYSTVGDTLSYTINVRNTGSVNATSISLKDIVPVSTSFKTGTVVLNGVSKPTFNPIDGFSISDLIPNQVDVVSFDIHVDSLPISGKIENTADVTFSYKLTPTDPTDTKTTTSNKATTYINLGELQAIKSVDKQYATIGDDLNYTVTIKNIGNADCSNILFQDIIQSNGTFKNGTVIVNGESKPTFNPNIGFNLDTIQPFSTSGSITTVTFKVSVNSMPNNYMIYNTASVNYEYKIDPANPSKSDEKLSNTVSTQINLGKLTITKAVSKAYATIDDILTYTINVVNEGNVNAININFRDVVPSGTAFIPGSVTINDIEKPGYDPYQSFSLGTIVPGGVSVVKFNAIVTSVPSPSLISNIANLVYSYRIDPNGSDIIVEVSSNVATTQINKGELTITKQVDKEYATKGDILTYTVVLTNTGNVDASNVVFTDGLDLDISFNSGSVVIDSESKPNYDPTVGFNLGSIPTLGHVTVSFKVTVSMTPTKSSVLNFANGTFSYKIDPNGEFLIKTTQSNSVLTRIIIGSMTASKTVDLQYATILDTLNYTITIKNTGNTTNKQLTFIDTLSNGASFIAGSVIVDGVSKPDYDPIQGFTLIDILAGVTSEIKFKAKVTSLPTPPQVTNYGFVSGVYKIDPLGSDVPISATSNTVSTQINVGSLSNAKTVDKMYAKVGDTVIYTSVIKNIGNVTATNVKFYDDLQQELMYVGGTVRINDVVNPLANPTLGIMLGDLAPNQTVTITFDAKINSLPTPPQVDNKSQVEFSYKIDPSGSIITSTLLSNTVTTQVVKGELTTTKSVDKPIATIGDTLTFTINLINTGNVVANDVMFQDTPSIGATFKPGTVYVNGVNEPLFDPTVGFTLGNIGIGNAVTVAFTADVVSVPPTNKVTNQAVISFKFVVDPKQPPVNQTTYSNTTTTNIALGSLNVTKAVDKQFATIGQQLTYTVTITNTGNIDATNIVFLDPTPQNSIFVLGSVTVNGVSEPTYNPASGFALNTMKQGEIIVVVYKVQVIS</sequence>
<feature type="domain" description="DUF11" evidence="1">
    <location>
        <begin position="2215"/>
        <end position="2315"/>
    </location>
</feature>
<dbReference type="PANTHER" id="PTHR34819:SF3">
    <property type="entry name" value="CELL SURFACE PROTEIN"/>
    <property type="match status" value="1"/>
</dbReference>
<gene>
    <name evidence="3" type="ORF">SAMN04488528_1007122</name>
</gene>
<feature type="domain" description="DUF11" evidence="1">
    <location>
        <begin position="2347"/>
        <end position="2446"/>
    </location>
</feature>
<feature type="domain" description="DUF11" evidence="1">
    <location>
        <begin position="1680"/>
        <end position="1795"/>
    </location>
</feature>
<dbReference type="Proteomes" id="UP000198619">
    <property type="component" value="Unassembled WGS sequence"/>
</dbReference>
<organism evidence="3 4">
    <name type="scientific">Clostridium frigidicarnis</name>
    <dbReference type="NCBI Taxonomy" id="84698"/>
    <lineage>
        <taxon>Bacteria</taxon>
        <taxon>Bacillati</taxon>
        <taxon>Bacillota</taxon>
        <taxon>Clostridia</taxon>
        <taxon>Eubacteriales</taxon>
        <taxon>Clostridiaceae</taxon>
        <taxon>Clostridium</taxon>
    </lineage>
</organism>
<dbReference type="InterPro" id="IPR055354">
    <property type="entry name" value="DUF7507"/>
</dbReference>
<accession>A0A1I0X702</accession>
<evidence type="ECO:0000313" key="4">
    <source>
        <dbReference type="Proteomes" id="UP000198619"/>
    </source>
</evidence>
<dbReference type="STRING" id="84698.SAMN04488528_1007122"/>
<feature type="domain" description="DUF11" evidence="1">
    <location>
        <begin position="2608"/>
        <end position="2694"/>
    </location>
</feature>
<feature type="domain" description="DUF11" evidence="1">
    <location>
        <begin position="492"/>
        <end position="593"/>
    </location>
</feature>
<protein>
    <submittedName>
        <fullName evidence="3">Conserved repeat domain-containing protein</fullName>
    </submittedName>
</protein>
<dbReference type="Pfam" id="PF24346">
    <property type="entry name" value="DUF7507"/>
    <property type="match status" value="1"/>
</dbReference>
<dbReference type="RefSeq" id="WP_090039830.1">
    <property type="nucleotide sequence ID" value="NZ_FOKI01000007.1"/>
</dbReference>
<feature type="domain" description="DUF11" evidence="1">
    <location>
        <begin position="630"/>
        <end position="725"/>
    </location>
</feature>
<dbReference type="PANTHER" id="PTHR34819">
    <property type="entry name" value="LARGE CYSTEINE-RICH PERIPLASMIC PROTEIN OMCB"/>
    <property type="match status" value="1"/>
</dbReference>
<feature type="domain" description="DUF7507" evidence="2">
    <location>
        <begin position="1415"/>
        <end position="1480"/>
    </location>
</feature>
<dbReference type="InterPro" id="IPR001434">
    <property type="entry name" value="OmcB-like_DUF11"/>
</dbReference>
<feature type="domain" description="DUF11" evidence="1">
    <location>
        <begin position="1948"/>
        <end position="2060"/>
    </location>
</feature>
<dbReference type="EMBL" id="FOKI01000007">
    <property type="protein sequence ID" value="SFA96785.1"/>
    <property type="molecule type" value="Genomic_DNA"/>
</dbReference>
<proteinExistence type="predicted"/>
<reference evidence="3 4" key="1">
    <citation type="submission" date="2016-10" db="EMBL/GenBank/DDBJ databases">
        <authorList>
            <person name="de Groot N.N."/>
        </authorList>
    </citation>
    <scope>NUCLEOTIDE SEQUENCE [LARGE SCALE GENOMIC DNA]</scope>
    <source>
        <strain evidence="3 4">DSM 12271</strain>
    </source>
</reference>
<evidence type="ECO:0000259" key="2">
    <source>
        <dbReference type="Pfam" id="PF24346"/>
    </source>
</evidence>
<dbReference type="InterPro" id="IPR047589">
    <property type="entry name" value="DUF11_rpt"/>
</dbReference>
<dbReference type="NCBIfam" id="TIGR01451">
    <property type="entry name" value="B_ant_repeat"/>
    <property type="match status" value="18"/>
</dbReference>
<feature type="domain" description="DUF11" evidence="1">
    <location>
        <begin position="2080"/>
        <end position="2190"/>
    </location>
</feature>
<dbReference type="Gene3D" id="2.60.40.740">
    <property type="match status" value="8"/>
</dbReference>
<dbReference type="InterPro" id="IPR051172">
    <property type="entry name" value="Chlamydia_OmcB"/>
</dbReference>
<feature type="domain" description="DUF11" evidence="1">
    <location>
        <begin position="2476"/>
        <end position="2586"/>
    </location>
</feature>